<evidence type="ECO:0000256" key="4">
    <source>
        <dbReference type="ARBA" id="ARBA00023163"/>
    </source>
</evidence>
<dbReference type="GO" id="GO:0003700">
    <property type="term" value="F:DNA-binding transcription factor activity"/>
    <property type="evidence" value="ECO:0007669"/>
    <property type="project" value="TreeGrafter"/>
</dbReference>
<dbReference type="eggNOG" id="COG1309">
    <property type="taxonomic scope" value="Bacteria"/>
</dbReference>
<dbReference type="PROSITE" id="PS50977">
    <property type="entry name" value="HTH_TETR_2"/>
    <property type="match status" value="1"/>
</dbReference>
<dbReference type="PANTHER" id="PTHR30055">
    <property type="entry name" value="HTH-TYPE TRANSCRIPTIONAL REGULATOR RUTR"/>
    <property type="match status" value="1"/>
</dbReference>
<feature type="domain" description="HTH tetR-type" evidence="6">
    <location>
        <begin position="10"/>
        <end position="70"/>
    </location>
</feature>
<dbReference type="KEGG" id="mph:MLP_38260"/>
<evidence type="ECO:0000256" key="1">
    <source>
        <dbReference type="ARBA" id="ARBA00022491"/>
    </source>
</evidence>
<keyword evidence="2" id="KW-0805">Transcription regulation</keyword>
<dbReference type="Pfam" id="PF02909">
    <property type="entry name" value="TetR_C_1"/>
    <property type="match status" value="1"/>
</dbReference>
<evidence type="ECO:0000256" key="5">
    <source>
        <dbReference type="PROSITE-ProRule" id="PRU00335"/>
    </source>
</evidence>
<dbReference type="GO" id="GO:0045892">
    <property type="term" value="P:negative regulation of DNA-templated transcription"/>
    <property type="evidence" value="ECO:0007669"/>
    <property type="project" value="InterPro"/>
</dbReference>
<sequence>MTTLRAPRNTLTRERVLAGALELADSQGLDALTIRALATQLGVRPMSIYHYVATKEALLDALVDVVFLELYVPTTTGEWREELTRRARSVHSSLGRHPWALTVMESRAQPGPANLAGHEAVLDLLGTAGFSVEAAGHAYAVLDAFIYGFALQDAMLRSVGLSTSAAEVRDGMDLSRHPRLAAMAAHYAEAQEYPLDTSFDIGLTIALEGIARLRDDGDGAAD</sequence>
<dbReference type="GO" id="GO:0046677">
    <property type="term" value="P:response to antibiotic"/>
    <property type="evidence" value="ECO:0007669"/>
    <property type="project" value="InterPro"/>
</dbReference>
<name>F5XQ09_MICPN</name>
<accession>F5XQ09</accession>
<dbReference type="SUPFAM" id="SSF46689">
    <property type="entry name" value="Homeodomain-like"/>
    <property type="match status" value="1"/>
</dbReference>
<dbReference type="PANTHER" id="PTHR30055:SF151">
    <property type="entry name" value="TRANSCRIPTIONAL REGULATORY PROTEIN"/>
    <property type="match status" value="1"/>
</dbReference>
<dbReference type="PRINTS" id="PR00400">
    <property type="entry name" value="TETREPRESSOR"/>
</dbReference>
<dbReference type="InterPro" id="IPR003012">
    <property type="entry name" value="Tet_transcr_reg_TetR"/>
</dbReference>
<feature type="DNA-binding region" description="H-T-H motif" evidence="5">
    <location>
        <begin position="33"/>
        <end position="52"/>
    </location>
</feature>
<dbReference type="AlphaFoldDB" id="F5XQ09"/>
<dbReference type="HOGENOM" id="CLU_069543_5_2_11"/>
<evidence type="ECO:0000256" key="3">
    <source>
        <dbReference type="ARBA" id="ARBA00023125"/>
    </source>
</evidence>
<dbReference type="Proteomes" id="UP000007947">
    <property type="component" value="Chromosome"/>
</dbReference>
<protein>
    <submittedName>
        <fullName evidence="7">TetR family transcriptional regulator</fullName>
    </submittedName>
</protein>
<evidence type="ECO:0000256" key="2">
    <source>
        <dbReference type="ARBA" id="ARBA00023015"/>
    </source>
</evidence>
<organism evidence="7 8">
    <name type="scientific">Microlunatus phosphovorus (strain ATCC 700054 / DSM 10555 / JCM 9379 / NBRC 101784 / NCIMB 13414 / VKM Ac-1990 / NM-1)</name>
    <dbReference type="NCBI Taxonomy" id="1032480"/>
    <lineage>
        <taxon>Bacteria</taxon>
        <taxon>Bacillati</taxon>
        <taxon>Actinomycetota</taxon>
        <taxon>Actinomycetes</taxon>
        <taxon>Propionibacteriales</taxon>
        <taxon>Propionibacteriaceae</taxon>
        <taxon>Microlunatus</taxon>
    </lineage>
</organism>
<dbReference type="InterPro" id="IPR050109">
    <property type="entry name" value="HTH-type_TetR-like_transc_reg"/>
</dbReference>
<keyword evidence="3 5" id="KW-0238">DNA-binding</keyword>
<keyword evidence="8" id="KW-1185">Reference proteome</keyword>
<dbReference type="SUPFAM" id="SSF48498">
    <property type="entry name" value="Tetracyclin repressor-like, C-terminal domain"/>
    <property type="match status" value="1"/>
</dbReference>
<dbReference type="InterPro" id="IPR009057">
    <property type="entry name" value="Homeodomain-like_sf"/>
</dbReference>
<evidence type="ECO:0000313" key="8">
    <source>
        <dbReference type="Proteomes" id="UP000007947"/>
    </source>
</evidence>
<proteinExistence type="predicted"/>
<keyword evidence="1" id="KW-0678">Repressor</keyword>
<dbReference type="OrthoDB" id="329481at2"/>
<dbReference type="RefSeq" id="WP_013864682.1">
    <property type="nucleotide sequence ID" value="NC_015635.1"/>
</dbReference>
<keyword evidence="4" id="KW-0804">Transcription</keyword>
<dbReference type="EMBL" id="AP012204">
    <property type="protein sequence ID" value="BAK36840.1"/>
    <property type="molecule type" value="Genomic_DNA"/>
</dbReference>
<dbReference type="InterPro" id="IPR036271">
    <property type="entry name" value="Tet_transcr_reg_TetR-rel_C_sf"/>
</dbReference>
<dbReference type="GO" id="GO:0000976">
    <property type="term" value="F:transcription cis-regulatory region binding"/>
    <property type="evidence" value="ECO:0007669"/>
    <property type="project" value="TreeGrafter"/>
</dbReference>
<dbReference type="STRING" id="1032480.MLP_38260"/>
<dbReference type="InterPro" id="IPR004111">
    <property type="entry name" value="Repressor_TetR_C"/>
</dbReference>
<dbReference type="Gene3D" id="1.10.10.60">
    <property type="entry name" value="Homeodomain-like"/>
    <property type="match status" value="1"/>
</dbReference>
<evidence type="ECO:0000313" key="7">
    <source>
        <dbReference type="EMBL" id="BAK36840.1"/>
    </source>
</evidence>
<reference evidence="7 8" key="1">
    <citation type="submission" date="2011-05" db="EMBL/GenBank/DDBJ databases">
        <title>Whole genome sequence of Microlunatus phosphovorus NM-1.</title>
        <authorList>
            <person name="Hosoyama A."/>
            <person name="Sasaki K."/>
            <person name="Harada T."/>
            <person name="Igarashi R."/>
            <person name="Kawakoshi A."/>
            <person name="Sasagawa M."/>
            <person name="Fukada J."/>
            <person name="Nakamura S."/>
            <person name="Katano Y."/>
            <person name="Hanada S."/>
            <person name="Kamagata Y."/>
            <person name="Nakamura N."/>
            <person name="Yamazaki S."/>
            <person name="Fujita N."/>
        </authorList>
    </citation>
    <scope>NUCLEOTIDE SEQUENCE [LARGE SCALE GENOMIC DNA]</scope>
    <source>
        <strain evidence="8">ATCC 700054 / DSM 10555 / JCM 9379 / NBRC 101784 / NCIMB 13414 / VKM Ac-1990 / NM-1</strain>
    </source>
</reference>
<evidence type="ECO:0000259" key="6">
    <source>
        <dbReference type="PROSITE" id="PS50977"/>
    </source>
</evidence>
<dbReference type="Gene3D" id="1.10.357.10">
    <property type="entry name" value="Tetracycline Repressor, domain 2"/>
    <property type="match status" value="1"/>
</dbReference>
<dbReference type="Pfam" id="PF00440">
    <property type="entry name" value="TetR_N"/>
    <property type="match status" value="1"/>
</dbReference>
<dbReference type="PRINTS" id="PR00455">
    <property type="entry name" value="HTHTETR"/>
</dbReference>
<dbReference type="InterPro" id="IPR001647">
    <property type="entry name" value="HTH_TetR"/>
</dbReference>
<gene>
    <name evidence="7" type="ordered locus">MLP_38260</name>
</gene>